<evidence type="ECO:0000313" key="2">
    <source>
        <dbReference type="EMBL" id="CAE6434606.1"/>
    </source>
</evidence>
<dbReference type="PANTHER" id="PTHR10621:SF0">
    <property type="entry name" value="UV EXCISION REPAIR PROTEIN RAD23"/>
    <property type="match status" value="1"/>
</dbReference>
<dbReference type="Gene3D" id="3.10.20.90">
    <property type="entry name" value="Phosphatidylinositol 3-kinase Catalytic Subunit, Chain A, domain 1"/>
    <property type="match status" value="1"/>
</dbReference>
<dbReference type="SUPFAM" id="SSF54236">
    <property type="entry name" value="Ubiquitin-like"/>
    <property type="match status" value="1"/>
</dbReference>
<dbReference type="Proteomes" id="UP000663850">
    <property type="component" value="Unassembled WGS sequence"/>
</dbReference>
<comment type="caution">
    <text evidence="2">The sequence shown here is derived from an EMBL/GenBank/DDBJ whole genome shotgun (WGS) entry which is preliminary data.</text>
</comment>
<dbReference type="Pfam" id="PF00240">
    <property type="entry name" value="ubiquitin"/>
    <property type="match status" value="1"/>
</dbReference>
<organism evidence="2 3">
    <name type="scientific">Rhizoctonia solani</name>
    <dbReference type="NCBI Taxonomy" id="456999"/>
    <lineage>
        <taxon>Eukaryota</taxon>
        <taxon>Fungi</taxon>
        <taxon>Dikarya</taxon>
        <taxon>Basidiomycota</taxon>
        <taxon>Agaricomycotina</taxon>
        <taxon>Agaricomycetes</taxon>
        <taxon>Cantharellales</taxon>
        <taxon>Ceratobasidiaceae</taxon>
        <taxon>Rhizoctonia</taxon>
    </lineage>
</organism>
<dbReference type="InterPro" id="IPR029071">
    <property type="entry name" value="Ubiquitin-like_domsf"/>
</dbReference>
<dbReference type="GO" id="GO:0043130">
    <property type="term" value="F:ubiquitin binding"/>
    <property type="evidence" value="ECO:0007669"/>
    <property type="project" value="TreeGrafter"/>
</dbReference>
<dbReference type="EMBL" id="CAJMWZ010001310">
    <property type="protein sequence ID" value="CAE6434606.1"/>
    <property type="molecule type" value="Genomic_DNA"/>
</dbReference>
<dbReference type="GO" id="GO:0005829">
    <property type="term" value="C:cytosol"/>
    <property type="evidence" value="ECO:0007669"/>
    <property type="project" value="TreeGrafter"/>
</dbReference>
<dbReference type="GO" id="GO:0070628">
    <property type="term" value="F:proteasome binding"/>
    <property type="evidence" value="ECO:0007669"/>
    <property type="project" value="TreeGrafter"/>
</dbReference>
<feature type="domain" description="Ubiquitin-like" evidence="1">
    <location>
        <begin position="1"/>
        <end position="77"/>
    </location>
</feature>
<dbReference type="GO" id="GO:0005654">
    <property type="term" value="C:nucleoplasm"/>
    <property type="evidence" value="ECO:0007669"/>
    <property type="project" value="TreeGrafter"/>
</dbReference>
<dbReference type="CDD" id="cd01805">
    <property type="entry name" value="Ubl_Rad23"/>
    <property type="match status" value="1"/>
</dbReference>
<dbReference type="AlphaFoldDB" id="A0A8H2XUT1"/>
<dbReference type="PANTHER" id="PTHR10621">
    <property type="entry name" value="UV EXCISION REPAIR PROTEIN RAD23"/>
    <property type="match status" value="1"/>
</dbReference>
<gene>
    <name evidence="2" type="ORF">RDB_LOCUS22420</name>
</gene>
<protein>
    <recommendedName>
        <fullName evidence="1">Ubiquitin-like domain-containing protein</fullName>
    </recommendedName>
</protein>
<dbReference type="GO" id="GO:0043161">
    <property type="term" value="P:proteasome-mediated ubiquitin-dependent protein catabolic process"/>
    <property type="evidence" value="ECO:0007669"/>
    <property type="project" value="TreeGrafter"/>
</dbReference>
<evidence type="ECO:0000259" key="1">
    <source>
        <dbReference type="PROSITE" id="PS50053"/>
    </source>
</evidence>
<proteinExistence type="predicted"/>
<feature type="non-terminal residue" evidence="2">
    <location>
        <position position="1"/>
    </location>
</feature>
<dbReference type="GO" id="GO:0031593">
    <property type="term" value="F:polyubiquitin modification-dependent protein binding"/>
    <property type="evidence" value="ECO:0007669"/>
    <property type="project" value="TreeGrafter"/>
</dbReference>
<reference evidence="2" key="1">
    <citation type="submission" date="2021-01" db="EMBL/GenBank/DDBJ databases">
        <authorList>
            <person name="Kaushik A."/>
        </authorList>
    </citation>
    <scope>NUCLEOTIDE SEQUENCE</scope>
    <source>
        <strain evidence="2">Type strain: AG8-Rh-89/</strain>
    </source>
</reference>
<name>A0A8H2XUT1_9AGAM</name>
<dbReference type="InterPro" id="IPR000626">
    <property type="entry name" value="Ubiquitin-like_dom"/>
</dbReference>
<dbReference type="PROSITE" id="PS50053">
    <property type="entry name" value="UBIQUITIN_2"/>
    <property type="match status" value="1"/>
</dbReference>
<dbReference type="SMART" id="SM00213">
    <property type="entry name" value="UBQ"/>
    <property type="match status" value="1"/>
</dbReference>
<accession>A0A8H2XUT1</accession>
<sequence>MKVAVRTLQQKKFEVEAEPQHTILDLKEKIGGVQGQLAEHLKLFYAGKTLTDDSSSLESLNMTENGYLLVMVVKASSYRLEQVLLVLNSHY</sequence>
<evidence type="ECO:0000313" key="3">
    <source>
        <dbReference type="Proteomes" id="UP000663850"/>
    </source>
</evidence>